<name>A0A6C0BNN4_9ZZZZ</name>
<dbReference type="EMBL" id="MN739215">
    <property type="protein sequence ID" value="QHS94025.1"/>
    <property type="molecule type" value="Genomic_DNA"/>
</dbReference>
<organism evidence="1">
    <name type="scientific">viral metagenome</name>
    <dbReference type="NCBI Taxonomy" id="1070528"/>
    <lineage>
        <taxon>unclassified sequences</taxon>
        <taxon>metagenomes</taxon>
        <taxon>organismal metagenomes</taxon>
    </lineage>
</organism>
<dbReference type="Gene3D" id="3.90.550.10">
    <property type="entry name" value="Spore Coat Polysaccharide Biosynthesis Protein SpsA, Chain A"/>
    <property type="match status" value="1"/>
</dbReference>
<dbReference type="InterPro" id="IPR029044">
    <property type="entry name" value="Nucleotide-diphossugar_trans"/>
</dbReference>
<evidence type="ECO:0000313" key="1">
    <source>
        <dbReference type="EMBL" id="QHS94025.1"/>
    </source>
</evidence>
<protein>
    <recommendedName>
        <fullName evidence="2">Glycosyltransferase 2-like domain-containing protein</fullName>
    </recommendedName>
</protein>
<sequence>MKLYDGNLEIKCIHVLGMYRKNETYLNSFLADTLNEMEKLYDNIEFRYYFIENNSDDKTQEALKNIIKNKKNSKLFIYNLKKDYKNIGDGRNFNRTSTLAKIRNKLVDGCIPFPENEWCLFIDSNIYFKPTILTDIFSSCKKPSDDNIGMMCMYTQQLLIPNIHSKTKEPLLMKHFYDTYSLYDKNKHTFYPECAFDKCLICSKKPSEVKRIPLESNITDISSGFGGFVFIKSDILNNSNIRWGTVCYNKDNNQSLCEHVLFCDRLRSITNKRIVILQNVDSLYRTL</sequence>
<evidence type="ECO:0008006" key="2">
    <source>
        <dbReference type="Google" id="ProtNLM"/>
    </source>
</evidence>
<reference evidence="1" key="1">
    <citation type="journal article" date="2020" name="Nature">
        <title>Giant virus diversity and host interactions through global metagenomics.</title>
        <authorList>
            <person name="Schulz F."/>
            <person name="Roux S."/>
            <person name="Paez-Espino D."/>
            <person name="Jungbluth S."/>
            <person name="Walsh D.A."/>
            <person name="Denef V.J."/>
            <person name="McMahon K.D."/>
            <person name="Konstantinidis K.T."/>
            <person name="Eloe-Fadrosh E.A."/>
            <person name="Kyrpides N.C."/>
            <person name="Woyke T."/>
        </authorList>
    </citation>
    <scope>NUCLEOTIDE SEQUENCE</scope>
    <source>
        <strain evidence="1">GVMAG-M-3300018416-26</strain>
    </source>
</reference>
<accession>A0A6C0BNN4</accession>
<proteinExistence type="predicted"/>
<dbReference type="AlphaFoldDB" id="A0A6C0BNN4"/>
<dbReference type="SUPFAM" id="SSF53448">
    <property type="entry name" value="Nucleotide-diphospho-sugar transferases"/>
    <property type="match status" value="1"/>
</dbReference>